<dbReference type="Pfam" id="PF00605">
    <property type="entry name" value="IRF"/>
    <property type="match status" value="1"/>
</dbReference>
<feature type="domain" description="IRF tryptophan pentad repeat" evidence="2">
    <location>
        <begin position="59"/>
        <end position="166"/>
    </location>
</feature>
<organism evidence="3 4">
    <name type="scientific">Aplysia californica</name>
    <name type="common">California sea hare</name>
    <dbReference type="NCBI Taxonomy" id="6500"/>
    <lineage>
        <taxon>Eukaryota</taxon>
        <taxon>Metazoa</taxon>
        <taxon>Spiralia</taxon>
        <taxon>Lophotrochozoa</taxon>
        <taxon>Mollusca</taxon>
        <taxon>Gastropoda</taxon>
        <taxon>Heterobranchia</taxon>
        <taxon>Euthyneura</taxon>
        <taxon>Tectipleura</taxon>
        <taxon>Aplysiida</taxon>
        <taxon>Aplysioidea</taxon>
        <taxon>Aplysiidae</taxon>
        <taxon>Aplysia</taxon>
    </lineage>
</organism>
<accession>A0ABM0JU90</accession>
<name>A0ABM0JU90_APLCA</name>
<dbReference type="SUPFAM" id="SSF46785">
    <property type="entry name" value="Winged helix' DNA-binding domain"/>
    <property type="match status" value="1"/>
</dbReference>
<feature type="compositionally biased region" description="Basic residues" evidence="1">
    <location>
        <begin position="640"/>
        <end position="652"/>
    </location>
</feature>
<evidence type="ECO:0000313" key="4">
    <source>
        <dbReference type="RefSeq" id="XP_005101608.1"/>
    </source>
</evidence>
<evidence type="ECO:0000313" key="3">
    <source>
        <dbReference type="Proteomes" id="UP000694888"/>
    </source>
</evidence>
<feature type="compositionally biased region" description="Basic residues" evidence="1">
    <location>
        <begin position="324"/>
        <end position="335"/>
    </location>
</feature>
<feature type="region of interest" description="Disordered" evidence="1">
    <location>
        <begin position="482"/>
        <end position="573"/>
    </location>
</feature>
<feature type="compositionally biased region" description="Basic and acidic residues" evidence="1">
    <location>
        <begin position="535"/>
        <end position="550"/>
    </location>
</feature>
<feature type="region of interest" description="Disordered" evidence="1">
    <location>
        <begin position="1086"/>
        <end position="1132"/>
    </location>
</feature>
<dbReference type="CDD" id="cd00103">
    <property type="entry name" value="IRF"/>
    <property type="match status" value="1"/>
</dbReference>
<feature type="compositionally biased region" description="Low complexity" evidence="1">
    <location>
        <begin position="485"/>
        <end position="496"/>
    </location>
</feature>
<feature type="compositionally biased region" description="Basic and acidic residues" evidence="1">
    <location>
        <begin position="452"/>
        <end position="461"/>
    </location>
</feature>
<dbReference type="Gene3D" id="1.10.10.10">
    <property type="entry name" value="Winged helix-like DNA-binding domain superfamily/Winged helix DNA-binding domain"/>
    <property type="match status" value="1"/>
</dbReference>
<dbReference type="RefSeq" id="XP_005101608.1">
    <property type="nucleotide sequence ID" value="XM_005101551.3"/>
</dbReference>
<feature type="compositionally biased region" description="Polar residues" evidence="1">
    <location>
        <begin position="1114"/>
        <end position="1128"/>
    </location>
</feature>
<dbReference type="PANTHER" id="PTHR11949:SF17">
    <property type="entry name" value="IRF TRYPTOPHAN PENTAD REPEAT DOMAIN-CONTAINING PROTEIN"/>
    <property type="match status" value="1"/>
</dbReference>
<proteinExistence type="predicted"/>
<feature type="region of interest" description="Disordered" evidence="1">
    <location>
        <begin position="318"/>
        <end position="467"/>
    </location>
</feature>
<feature type="compositionally biased region" description="Polar residues" evidence="1">
    <location>
        <begin position="624"/>
        <end position="636"/>
    </location>
</feature>
<dbReference type="Proteomes" id="UP000694888">
    <property type="component" value="Unplaced"/>
</dbReference>
<dbReference type="InterPro" id="IPR036390">
    <property type="entry name" value="WH_DNA-bd_sf"/>
</dbReference>
<sequence length="1413" mass="151442">MELDPPHSIEVITVTTTSNPGSSGRSVIPLQIELEKFPTQQEIEGHDNKMRRPVRPIDRQRMRPWLMELLDLNNVFGLRWTNRHQGIFQISWRHASRLGWNLETDGDVFERWARHTGIYKEGDPPEPKRWKANFRCALHSLNDVVELTNAVERRGRNACRTYRFLQSGDDQVLGRKRAKAKKAREAKLSAYERSLREPVRQVVVESASSEELLSEGEAEETTQDKVIVQKVDTKCEIAGEEYGLHHDHDYSAGPDKTVSEKTIVVRQGVGSIVLQKEIVSAPEPDNSTKNLFISNLDQLASAAMSSAGLEAGTVHEVEVSSSNRKVRQQKARKHRVESEDLSKKSDFSLKRLLTGGKGREEGQGSEHGPVTRKRKASTSFEMNSEERSEQFQVRAAKNRRRKLSEPTSPAKSSRSEAVKASGLSPPSPRMTRQRSERSSSPKIRGRKTRRGKKEEDEKSESTEPLMSSCLLLLEAATRLDNAEKGSNSSLRSSGSGETNISLSNMEVCEESVVETTVESEVPLSDHNVAQEVDITDIKLEPTEVEKSGDETKDETDDAGLTEAPHSSSPGILRSTLETIGTELKADDMRPRTRSGKSFLDSYSMSVSEGKIVVVKDSEAKGLFSGSSIQSEPNVSSEYKRRGRGRGRGRSSRGKYFVDIRTNSGPALTLMNNGDERNPDEVTMESVTTDGDVGKTEYLEEMEVPQVANFATVKSNSGVQQTVIQRALPVLSAPVQKSGSSATEFSAPVVIAHKVSGLAGTPQILMTSTAVNPQPSGRPVVASQKLVAAVANKTQSTLLPAQLLSKGLKNQSLMPGSTLPSVTKLAGSQTVGSVLPVALGSSMHVTSAPSPTSPIIANISAVSMSPGSGENPQLLSLPSSSISSLMNIKAAATVGPRTIILTRPPKTSVVTTSAAVTTTATAAAQKKEVATLEQGKEVQNEVKLHVLPVKPTTQLPNHSHPSVQAENALISQLQAHVTSAIQRESENPAQGVSGQTTPTQAVNVTAQIIFDPIKGPMLKFPIGPPLPLHSSIFQPQNFASQAQATSRTATGGADSTVVSSPALNSSTTLVNCADRKPTVPVVLGTKVFVDNPSSPPNSEAGSSSSSTATPTSVSLLRSQVETSKNSTVESKPDAVTTLSITKSAPISSSGESHVQQGTVSILPFGKMTSKFYPLKALQNPVSLLHKHQQGAAGANSSIVMDFQQALLAHRLAMPDGSEATVAETVLSAGSYSSVCQEDSGEVKPLAELCKSLLAQFFKSLDNQTSESEASGSSFSSPCVDVKQDPAVVQKQQESQQEPVLSDLKGVNCTESAQVSRLGSTVASNLKEEVELTLTDNNECIMASSSAIAGPADSEACSQQDSVMTEVGDEESKRIKYDSNIVMDPTAPLSLGEVPLFASGKGDSDSMSPTSDGGT</sequence>
<dbReference type="SMART" id="SM00348">
    <property type="entry name" value="IRF"/>
    <property type="match status" value="1"/>
</dbReference>
<feature type="region of interest" description="Disordered" evidence="1">
    <location>
        <begin position="1038"/>
        <end position="1059"/>
    </location>
</feature>
<feature type="compositionally biased region" description="Basic and acidic residues" evidence="1">
    <location>
        <begin position="336"/>
        <end position="349"/>
    </location>
</feature>
<dbReference type="PROSITE" id="PS51507">
    <property type="entry name" value="IRF_2"/>
    <property type="match status" value="1"/>
</dbReference>
<feature type="region of interest" description="Disordered" evidence="1">
    <location>
        <begin position="1391"/>
        <end position="1413"/>
    </location>
</feature>
<gene>
    <name evidence="4" type="primary">LOC101850966</name>
</gene>
<feature type="compositionally biased region" description="Low complexity" evidence="1">
    <location>
        <begin position="1095"/>
        <end position="1113"/>
    </location>
</feature>
<dbReference type="PRINTS" id="PR00267">
    <property type="entry name" value="INTFRNREGFCT"/>
</dbReference>
<protein>
    <submittedName>
        <fullName evidence="4">Uncharacterized protein LOC101850966</fullName>
    </submittedName>
</protein>
<evidence type="ECO:0000259" key="2">
    <source>
        <dbReference type="PROSITE" id="PS51507"/>
    </source>
</evidence>
<dbReference type="InterPro" id="IPR036388">
    <property type="entry name" value="WH-like_DNA-bd_sf"/>
</dbReference>
<reference evidence="4" key="1">
    <citation type="submission" date="2025-08" db="UniProtKB">
        <authorList>
            <consortium name="RefSeq"/>
        </authorList>
    </citation>
    <scope>IDENTIFICATION</scope>
</reference>
<feature type="compositionally biased region" description="Polar residues" evidence="1">
    <location>
        <begin position="1403"/>
        <end position="1413"/>
    </location>
</feature>
<evidence type="ECO:0000256" key="1">
    <source>
        <dbReference type="SAM" id="MobiDB-lite"/>
    </source>
</evidence>
<dbReference type="GeneID" id="101850966"/>
<dbReference type="InterPro" id="IPR001346">
    <property type="entry name" value="Interferon_reg_fact_DNA-bd_dom"/>
</dbReference>
<feature type="region of interest" description="Disordered" evidence="1">
    <location>
        <begin position="623"/>
        <end position="652"/>
    </location>
</feature>
<feature type="compositionally biased region" description="Low complexity" evidence="1">
    <location>
        <begin position="1038"/>
        <end position="1052"/>
    </location>
</feature>
<keyword evidence="3" id="KW-1185">Reference proteome</keyword>
<dbReference type="PANTHER" id="PTHR11949">
    <property type="entry name" value="INTERFERON REGULATORY FACTOR"/>
    <property type="match status" value="1"/>
</dbReference>